<feature type="region of interest" description="Disordered" evidence="2">
    <location>
        <begin position="287"/>
        <end position="333"/>
    </location>
</feature>
<name>A0ABD0JNA6_9CAEN</name>
<evidence type="ECO:0000256" key="1">
    <source>
        <dbReference type="SAM" id="Coils"/>
    </source>
</evidence>
<reference evidence="3 4" key="1">
    <citation type="journal article" date="2023" name="Sci. Data">
        <title>Genome assembly of the Korean intertidal mud-creeper Batillaria attramentaria.</title>
        <authorList>
            <person name="Patra A.K."/>
            <person name="Ho P.T."/>
            <person name="Jun S."/>
            <person name="Lee S.J."/>
            <person name="Kim Y."/>
            <person name="Won Y.J."/>
        </authorList>
    </citation>
    <scope>NUCLEOTIDE SEQUENCE [LARGE SCALE GENOMIC DNA]</scope>
    <source>
        <strain evidence="3">Wonlab-2016</strain>
    </source>
</reference>
<keyword evidence="1" id="KW-0175">Coiled coil</keyword>
<evidence type="ECO:0000313" key="3">
    <source>
        <dbReference type="EMBL" id="KAK7476412.1"/>
    </source>
</evidence>
<protein>
    <submittedName>
        <fullName evidence="3">Uncharacterized protein</fullName>
    </submittedName>
</protein>
<feature type="non-terminal residue" evidence="3">
    <location>
        <position position="333"/>
    </location>
</feature>
<evidence type="ECO:0000313" key="4">
    <source>
        <dbReference type="Proteomes" id="UP001519460"/>
    </source>
</evidence>
<proteinExistence type="predicted"/>
<organism evidence="3 4">
    <name type="scientific">Batillaria attramentaria</name>
    <dbReference type="NCBI Taxonomy" id="370345"/>
    <lineage>
        <taxon>Eukaryota</taxon>
        <taxon>Metazoa</taxon>
        <taxon>Spiralia</taxon>
        <taxon>Lophotrochozoa</taxon>
        <taxon>Mollusca</taxon>
        <taxon>Gastropoda</taxon>
        <taxon>Caenogastropoda</taxon>
        <taxon>Sorbeoconcha</taxon>
        <taxon>Cerithioidea</taxon>
        <taxon>Batillariidae</taxon>
        <taxon>Batillaria</taxon>
    </lineage>
</organism>
<keyword evidence="4" id="KW-1185">Reference proteome</keyword>
<evidence type="ECO:0000256" key="2">
    <source>
        <dbReference type="SAM" id="MobiDB-lite"/>
    </source>
</evidence>
<dbReference type="Proteomes" id="UP001519460">
    <property type="component" value="Unassembled WGS sequence"/>
</dbReference>
<accession>A0ABD0JNA6</accession>
<comment type="caution">
    <text evidence="3">The sequence shown here is derived from an EMBL/GenBank/DDBJ whole genome shotgun (WGS) entry which is preliminary data.</text>
</comment>
<dbReference type="EMBL" id="JACVVK020000376">
    <property type="protein sequence ID" value="KAK7476412.1"/>
    <property type="molecule type" value="Genomic_DNA"/>
</dbReference>
<dbReference type="AlphaFoldDB" id="A0ABD0JNA6"/>
<feature type="coiled-coil region" evidence="1">
    <location>
        <begin position="121"/>
        <end position="155"/>
    </location>
</feature>
<gene>
    <name evidence="3" type="ORF">BaRGS_00032337</name>
</gene>
<feature type="compositionally biased region" description="Polar residues" evidence="2">
    <location>
        <begin position="323"/>
        <end position="333"/>
    </location>
</feature>
<sequence>MNYKGLPGIEDLFREQDRLAKKLSQEELNALRRYLHRTVHAECESVIARMRYLQSAHDVNERQFQHALDTLQKDLEREQSIAGEFRRELGSLARVFQAREQRYSEQQKTMVRDLLKCREAVREATKAKDLAEAEVQNMEREVNKYKDMIVDLEDELVKHRDCDKLREDASRLGKDLLKTKLDNEKLGKALLDAEARLRVTSARKPGLQATKNPIVTGPTGFQTQMKFTPPGLAPKTGPVTFTPASPYCTSNACRARQDLEDCRLQFVKKCEEVAYLRCLLSLQKQKSKEQSPLAGRNPVVPRYQPLRSKSQNVGTPKTAMACQYTTPQPETGD</sequence>